<dbReference type="Pfam" id="PF00989">
    <property type="entry name" value="PAS"/>
    <property type="match status" value="1"/>
</dbReference>
<dbReference type="CDD" id="cd00075">
    <property type="entry name" value="HATPase"/>
    <property type="match status" value="1"/>
</dbReference>
<sequence length="879" mass="97326">MGRGHPHDLRTTLLAAYGLLIGWLVALGLLFHFWSADRLLRDAEASNRALAQAVGLETEAWLQDAIQGVEALARMEAVRRHDLRALPALFAPAFSARPDALMLFLLDRRGVMRYHYPEGPGSTVGWDFSFWNYFQAAAQGNGPVLSKGWLSPTTGKPVVTIAVPLKDEQGAFNGLVALNLSLERLSTVLRTVAGGSLDLRLYDATGQLIAASGPLIPLDPTHRLDPGEAVPPGLSRDPEGRAWVATSLFLPRTGWRILVRRPADEALATLYMFRRGLLLLLTLVLISGFGFWYLLTHQALRPLEAIAHFSRELGEHPGSASAAPILRLTARGDQIGHLARSLLWMQAAIERRLSELRTLLDTGRVVLSSLETEAVIATILEQIQHLLRVPTCALFTLDERTGWYRVRAVRGLSPDYARGLSFHPDDPRSPTMRAIRTGRPVQIADIEVEGYPELRERARREGFRSLLAVPLQARHVPPAALVIYRPDPHPFSEDEVSLAWNFANLAAFALEHAVLYARSDMLLQQQTRRLETLIEHLHDGLIMESREREILYMNRRAAEWCGLEEPCAPGCSADIAYAALLPHLSPSEEAARLLERTDEGTVEVRWQRDARARELRIQSLPVRGEGEERLGRILVLRDITVERELDRAKSALLSAVSHELRTPLAAIQGYTTTLLAEDVEWDPAARREFLQIILEETERLAHLVSNLLDLSRLEAGALILNRQPYPLEALIARARRGLRTNTHPISVQLPPDLPPVDVDAARIEVVFRNLLDNALRYTPPGTPITISAGVADGVVVVRVRDEGPGIPPEHRGRLFDRFYRIPGQVRSSGAGLGLAICKGFIEAHGGRIWLADEGPGATFVFTLPIWRGDDGRADPGGGG</sequence>
<dbReference type="RefSeq" id="WP_088571350.1">
    <property type="nucleotide sequence ID" value="NZ_FYEK01000028.1"/>
</dbReference>
<keyword evidence="10" id="KW-0067">ATP-binding</keyword>
<dbReference type="GO" id="GO:0005524">
    <property type="term" value="F:ATP binding"/>
    <property type="evidence" value="ECO:0007669"/>
    <property type="project" value="UniProtKB-KW"/>
</dbReference>
<dbReference type="InterPro" id="IPR029016">
    <property type="entry name" value="GAF-like_dom_sf"/>
</dbReference>
<dbReference type="GO" id="GO:0000155">
    <property type="term" value="F:phosphorelay sensor kinase activity"/>
    <property type="evidence" value="ECO:0007669"/>
    <property type="project" value="InterPro"/>
</dbReference>
<keyword evidence="8" id="KW-0547">Nucleotide-binding</keyword>
<dbReference type="SMART" id="SM00388">
    <property type="entry name" value="HisKA"/>
    <property type="match status" value="1"/>
</dbReference>
<dbReference type="SMART" id="SM00387">
    <property type="entry name" value="HATPase_c"/>
    <property type="match status" value="1"/>
</dbReference>
<dbReference type="Proteomes" id="UP000197025">
    <property type="component" value="Unassembled WGS sequence"/>
</dbReference>
<dbReference type="CDD" id="cd18773">
    <property type="entry name" value="PDC1_HK_sensor"/>
    <property type="match status" value="1"/>
</dbReference>
<dbReference type="Pfam" id="PF02743">
    <property type="entry name" value="dCache_1"/>
    <property type="match status" value="1"/>
</dbReference>
<dbReference type="SUPFAM" id="SSF55785">
    <property type="entry name" value="PYP-like sensor domain (PAS domain)"/>
    <property type="match status" value="1"/>
</dbReference>
<dbReference type="InterPro" id="IPR036890">
    <property type="entry name" value="HATPase_C_sf"/>
</dbReference>
<accession>A0A212R314</accession>
<evidence type="ECO:0000313" key="16">
    <source>
        <dbReference type="EMBL" id="SNB66316.1"/>
    </source>
</evidence>
<dbReference type="SUPFAM" id="SSF55781">
    <property type="entry name" value="GAF domain-like"/>
    <property type="match status" value="1"/>
</dbReference>
<dbReference type="PRINTS" id="PR00344">
    <property type="entry name" value="BCTRLSENSOR"/>
</dbReference>
<dbReference type="SUPFAM" id="SSF103190">
    <property type="entry name" value="Sensory domain-like"/>
    <property type="match status" value="1"/>
</dbReference>
<dbReference type="GO" id="GO:0006355">
    <property type="term" value="P:regulation of DNA-templated transcription"/>
    <property type="evidence" value="ECO:0007669"/>
    <property type="project" value="InterPro"/>
</dbReference>
<protein>
    <recommendedName>
        <fullName evidence="3">histidine kinase</fullName>
        <ecNumber evidence="3">2.7.13.3</ecNumber>
    </recommendedName>
</protein>
<dbReference type="InterPro" id="IPR029151">
    <property type="entry name" value="Sensor-like_sf"/>
</dbReference>
<proteinExistence type="predicted"/>
<dbReference type="Gene3D" id="3.30.450.40">
    <property type="match status" value="1"/>
</dbReference>
<dbReference type="InterPro" id="IPR013767">
    <property type="entry name" value="PAS_fold"/>
</dbReference>
<evidence type="ECO:0000256" key="13">
    <source>
        <dbReference type="ARBA" id="ARBA00023136"/>
    </source>
</evidence>
<dbReference type="InterPro" id="IPR003661">
    <property type="entry name" value="HisK_dim/P_dom"/>
</dbReference>
<comment type="catalytic activity">
    <reaction evidence="1">
        <text>ATP + protein L-histidine = ADP + protein N-phospho-L-histidine.</text>
        <dbReference type="EC" id="2.7.13.3"/>
    </reaction>
</comment>
<dbReference type="SMART" id="SM00065">
    <property type="entry name" value="GAF"/>
    <property type="match status" value="1"/>
</dbReference>
<keyword evidence="9" id="KW-0418">Kinase</keyword>
<dbReference type="InterPro" id="IPR003594">
    <property type="entry name" value="HATPase_dom"/>
</dbReference>
<dbReference type="Gene3D" id="1.10.287.130">
    <property type="match status" value="1"/>
</dbReference>
<dbReference type="FunFam" id="3.30.565.10:FF:000006">
    <property type="entry name" value="Sensor histidine kinase WalK"/>
    <property type="match status" value="1"/>
</dbReference>
<evidence type="ECO:0000256" key="10">
    <source>
        <dbReference type="ARBA" id="ARBA00022840"/>
    </source>
</evidence>
<dbReference type="Gene3D" id="3.30.450.20">
    <property type="entry name" value="PAS domain"/>
    <property type="match status" value="2"/>
</dbReference>
<evidence type="ECO:0000256" key="12">
    <source>
        <dbReference type="ARBA" id="ARBA00023012"/>
    </source>
</evidence>
<keyword evidence="5" id="KW-0597">Phosphoprotein</keyword>
<dbReference type="SUPFAM" id="SSF55874">
    <property type="entry name" value="ATPase domain of HSP90 chaperone/DNA topoisomerase II/histidine kinase"/>
    <property type="match status" value="1"/>
</dbReference>
<dbReference type="EMBL" id="FYEK01000028">
    <property type="protein sequence ID" value="SNB66316.1"/>
    <property type="molecule type" value="Genomic_DNA"/>
</dbReference>
<dbReference type="InterPro" id="IPR003018">
    <property type="entry name" value="GAF"/>
</dbReference>
<dbReference type="PROSITE" id="PS50109">
    <property type="entry name" value="HIS_KIN"/>
    <property type="match status" value="1"/>
</dbReference>
<dbReference type="Gene3D" id="6.10.340.10">
    <property type="match status" value="1"/>
</dbReference>
<evidence type="ECO:0000256" key="2">
    <source>
        <dbReference type="ARBA" id="ARBA00004651"/>
    </source>
</evidence>
<feature type="transmembrane region" description="Helical" evidence="14">
    <location>
        <begin position="12"/>
        <end position="34"/>
    </location>
</feature>
<dbReference type="FunFam" id="1.10.287.130:FF:000001">
    <property type="entry name" value="Two-component sensor histidine kinase"/>
    <property type="match status" value="1"/>
</dbReference>
<dbReference type="Pfam" id="PF00512">
    <property type="entry name" value="HisKA"/>
    <property type="match status" value="1"/>
</dbReference>
<dbReference type="GO" id="GO:0000156">
    <property type="term" value="F:phosphorelay response regulator activity"/>
    <property type="evidence" value="ECO:0007669"/>
    <property type="project" value="TreeGrafter"/>
</dbReference>
<dbReference type="PANTHER" id="PTHR42878">
    <property type="entry name" value="TWO-COMPONENT HISTIDINE KINASE"/>
    <property type="match status" value="1"/>
</dbReference>
<dbReference type="GO" id="GO:0030295">
    <property type="term" value="F:protein kinase activator activity"/>
    <property type="evidence" value="ECO:0007669"/>
    <property type="project" value="TreeGrafter"/>
</dbReference>
<evidence type="ECO:0000313" key="17">
    <source>
        <dbReference type="Proteomes" id="UP000197025"/>
    </source>
</evidence>
<dbReference type="GO" id="GO:0005886">
    <property type="term" value="C:plasma membrane"/>
    <property type="evidence" value="ECO:0007669"/>
    <property type="project" value="UniProtKB-SubCell"/>
</dbReference>
<dbReference type="Gene3D" id="3.30.565.10">
    <property type="entry name" value="Histidine kinase-like ATPase, C-terminal domain"/>
    <property type="match status" value="1"/>
</dbReference>
<evidence type="ECO:0000256" key="5">
    <source>
        <dbReference type="ARBA" id="ARBA00022553"/>
    </source>
</evidence>
<keyword evidence="17" id="KW-1185">Reference proteome</keyword>
<evidence type="ECO:0000256" key="1">
    <source>
        <dbReference type="ARBA" id="ARBA00000085"/>
    </source>
</evidence>
<dbReference type="GO" id="GO:0007234">
    <property type="term" value="P:osmosensory signaling via phosphorelay pathway"/>
    <property type="evidence" value="ECO:0007669"/>
    <property type="project" value="TreeGrafter"/>
</dbReference>
<dbReference type="Pfam" id="PF02518">
    <property type="entry name" value="HATPase_c"/>
    <property type="match status" value="1"/>
</dbReference>
<feature type="transmembrane region" description="Helical" evidence="14">
    <location>
        <begin position="277"/>
        <end position="295"/>
    </location>
</feature>
<dbReference type="InterPro" id="IPR005467">
    <property type="entry name" value="His_kinase_dom"/>
</dbReference>
<keyword evidence="11 14" id="KW-1133">Transmembrane helix</keyword>
<gene>
    <name evidence="16" type="ORF">SAMN02746019_00000960</name>
</gene>
<dbReference type="InterPro" id="IPR036097">
    <property type="entry name" value="HisK_dim/P_sf"/>
</dbReference>
<organism evidence="16 17">
    <name type="scientific">Thermoflexus hugenholtzii JAD2</name>
    <dbReference type="NCBI Taxonomy" id="877466"/>
    <lineage>
        <taxon>Bacteria</taxon>
        <taxon>Bacillati</taxon>
        <taxon>Chloroflexota</taxon>
        <taxon>Thermoflexia</taxon>
        <taxon>Thermoflexales</taxon>
        <taxon>Thermoflexaceae</taxon>
        <taxon>Thermoflexus</taxon>
    </lineage>
</organism>
<name>A0A212R314_9CHLR</name>
<evidence type="ECO:0000256" key="3">
    <source>
        <dbReference type="ARBA" id="ARBA00012438"/>
    </source>
</evidence>
<keyword evidence="4" id="KW-1003">Cell membrane</keyword>
<evidence type="ECO:0000256" key="14">
    <source>
        <dbReference type="SAM" id="Phobius"/>
    </source>
</evidence>
<dbReference type="EC" id="2.7.13.3" evidence="3"/>
<dbReference type="InterPro" id="IPR000014">
    <property type="entry name" value="PAS"/>
</dbReference>
<dbReference type="NCBIfam" id="TIGR00229">
    <property type="entry name" value="sensory_box"/>
    <property type="match status" value="1"/>
</dbReference>
<dbReference type="CDD" id="cd00082">
    <property type="entry name" value="HisKA"/>
    <property type="match status" value="1"/>
</dbReference>
<comment type="subcellular location">
    <subcellularLocation>
        <location evidence="2">Cell membrane</location>
        <topology evidence="2">Multi-pass membrane protein</topology>
    </subcellularLocation>
</comment>
<evidence type="ECO:0000256" key="11">
    <source>
        <dbReference type="ARBA" id="ARBA00022989"/>
    </source>
</evidence>
<keyword evidence="7 14" id="KW-0812">Transmembrane</keyword>
<dbReference type="SUPFAM" id="SSF47384">
    <property type="entry name" value="Homodimeric domain of signal transducing histidine kinase"/>
    <property type="match status" value="1"/>
</dbReference>
<dbReference type="InterPro" id="IPR033479">
    <property type="entry name" value="dCache_1"/>
</dbReference>
<feature type="domain" description="Histidine kinase" evidence="15">
    <location>
        <begin position="655"/>
        <end position="867"/>
    </location>
</feature>
<keyword evidence="6" id="KW-0808">Transferase</keyword>
<dbReference type="InterPro" id="IPR004358">
    <property type="entry name" value="Sig_transdc_His_kin-like_C"/>
</dbReference>
<dbReference type="OrthoDB" id="9777816at2"/>
<keyword evidence="12" id="KW-0902">Two-component regulatory system</keyword>
<evidence type="ECO:0000259" key="15">
    <source>
        <dbReference type="PROSITE" id="PS50109"/>
    </source>
</evidence>
<dbReference type="AlphaFoldDB" id="A0A212R314"/>
<evidence type="ECO:0000256" key="8">
    <source>
        <dbReference type="ARBA" id="ARBA00022741"/>
    </source>
</evidence>
<evidence type="ECO:0000256" key="9">
    <source>
        <dbReference type="ARBA" id="ARBA00022777"/>
    </source>
</evidence>
<dbReference type="InterPro" id="IPR035965">
    <property type="entry name" value="PAS-like_dom_sf"/>
</dbReference>
<dbReference type="InterPro" id="IPR050351">
    <property type="entry name" value="BphY/WalK/GraS-like"/>
</dbReference>
<dbReference type="InParanoid" id="A0A212R314"/>
<dbReference type="Pfam" id="PF01590">
    <property type="entry name" value="GAF"/>
    <property type="match status" value="1"/>
</dbReference>
<evidence type="ECO:0000256" key="7">
    <source>
        <dbReference type="ARBA" id="ARBA00022692"/>
    </source>
</evidence>
<dbReference type="PANTHER" id="PTHR42878:SF7">
    <property type="entry name" value="SENSOR HISTIDINE KINASE GLRK"/>
    <property type="match status" value="1"/>
</dbReference>
<evidence type="ECO:0000256" key="6">
    <source>
        <dbReference type="ARBA" id="ARBA00022679"/>
    </source>
</evidence>
<keyword evidence="13 14" id="KW-0472">Membrane</keyword>
<reference evidence="17" key="1">
    <citation type="submission" date="2017-06" db="EMBL/GenBank/DDBJ databases">
        <authorList>
            <person name="Varghese N."/>
            <person name="Submissions S."/>
        </authorList>
    </citation>
    <scope>NUCLEOTIDE SEQUENCE [LARGE SCALE GENOMIC DNA]</scope>
    <source>
        <strain evidence="17">JAD2</strain>
    </source>
</reference>
<evidence type="ECO:0000256" key="4">
    <source>
        <dbReference type="ARBA" id="ARBA00022475"/>
    </source>
</evidence>